<dbReference type="EnsemblMetazoa" id="PHUM529520-RA">
    <property type="protein sequence ID" value="PHUM529520-PA"/>
    <property type="gene ID" value="PHUM529520"/>
</dbReference>
<evidence type="ECO:0000256" key="1">
    <source>
        <dbReference type="SAM" id="Phobius"/>
    </source>
</evidence>
<dbReference type="VEuPathDB" id="VectorBase:PHUM529520"/>
<dbReference type="CTD" id="8235123"/>
<evidence type="ECO:0000313" key="2">
    <source>
        <dbReference type="EMBL" id="EEB18717.1"/>
    </source>
</evidence>
<keyword evidence="1" id="KW-0812">Transmembrane</keyword>
<protein>
    <recommendedName>
        <fullName evidence="5">Transmembrane inner ear expressed protein</fullName>
    </recommendedName>
</protein>
<dbReference type="PANTHER" id="PTHR28635:SF1">
    <property type="entry name" value="TRANSMEMBRANE INNER EAR EXPRESSED PROTEIN"/>
    <property type="match status" value="1"/>
</dbReference>
<evidence type="ECO:0008006" key="5">
    <source>
        <dbReference type="Google" id="ProtNLM"/>
    </source>
</evidence>
<dbReference type="HOGENOM" id="CLU_1338991_0_0_1"/>
<name>E0VZB1_PEDHC</name>
<dbReference type="KEGG" id="phu:Phum_PHUM529520"/>
<keyword evidence="1" id="KW-0472">Membrane</keyword>
<dbReference type="EMBL" id="AAZO01006421">
    <property type="status" value="NOT_ANNOTATED_CDS"/>
    <property type="molecule type" value="Genomic_DNA"/>
</dbReference>
<dbReference type="PANTHER" id="PTHR28635">
    <property type="entry name" value="TRANSMEMBRANE INNER EAR EXPRESSED PROTEIN"/>
    <property type="match status" value="1"/>
</dbReference>
<reference evidence="2" key="1">
    <citation type="submission" date="2007-04" db="EMBL/GenBank/DDBJ databases">
        <title>Annotation of Pediculus humanus corporis strain USDA.</title>
        <authorList>
            <person name="Kirkness E."/>
            <person name="Hannick L."/>
            <person name="Hass B."/>
            <person name="Bruggner R."/>
            <person name="Lawson D."/>
            <person name="Bidwell S."/>
            <person name="Joardar V."/>
            <person name="Caler E."/>
            <person name="Walenz B."/>
            <person name="Inman J."/>
            <person name="Schobel S."/>
            <person name="Galinsky K."/>
            <person name="Amedeo P."/>
            <person name="Strausberg R."/>
        </authorList>
    </citation>
    <scope>NUCLEOTIDE SEQUENCE</scope>
    <source>
        <strain evidence="2">USDA</strain>
    </source>
</reference>
<dbReference type="AlphaFoldDB" id="E0VZB1"/>
<dbReference type="GeneID" id="8235123"/>
<feature type="transmembrane region" description="Helical" evidence="1">
    <location>
        <begin position="37"/>
        <end position="59"/>
    </location>
</feature>
<sequence>MIKEECKMKNCLNESVTETPFLTVHWLENEAIAGFRVWQIMFLCLAGILTLTIILCCCIRFRIPRTKQEIEADFIRKKITKKFRKRLRMIHNSDMDEMDLKRALDRVRAEFKSDTESLAQSDVLSQATLNSGNYYSCNVKEDYDVDNKINDYSNSLKKKQDGGENGRRESNLGIYIENGEYPLMKLWKKKEQNHQAENFQHLQDC</sequence>
<organism>
    <name type="scientific">Pediculus humanus subsp. corporis</name>
    <name type="common">Body louse</name>
    <dbReference type="NCBI Taxonomy" id="121224"/>
    <lineage>
        <taxon>Eukaryota</taxon>
        <taxon>Metazoa</taxon>
        <taxon>Ecdysozoa</taxon>
        <taxon>Arthropoda</taxon>
        <taxon>Hexapoda</taxon>
        <taxon>Insecta</taxon>
        <taxon>Pterygota</taxon>
        <taxon>Neoptera</taxon>
        <taxon>Paraneoptera</taxon>
        <taxon>Psocodea</taxon>
        <taxon>Troctomorpha</taxon>
        <taxon>Phthiraptera</taxon>
        <taxon>Anoplura</taxon>
        <taxon>Pediculidae</taxon>
        <taxon>Pediculus</taxon>
    </lineage>
</organism>
<keyword evidence="1" id="KW-1133">Transmembrane helix</keyword>
<dbReference type="InterPro" id="IPR032006">
    <property type="entry name" value="TMIE"/>
</dbReference>
<dbReference type="InParanoid" id="E0VZB1"/>
<evidence type="ECO:0000313" key="4">
    <source>
        <dbReference type="Proteomes" id="UP000009046"/>
    </source>
</evidence>
<evidence type="ECO:0000313" key="3">
    <source>
        <dbReference type="EnsemblMetazoa" id="PHUM529520-PA"/>
    </source>
</evidence>
<gene>
    <name evidence="3" type="primary">8235123</name>
    <name evidence="2" type="ORF">Phum_PHUM529520</name>
</gene>
<dbReference type="Pfam" id="PF16038">
    <property type="entry name" value="TMIE"/>
    <property type="match status" value="1"/>
</dbReference>
<dbReference type="eggNOG" id="ENOG502S9BP">
    <property type="taxonomic scope" value="Eukaryota"/>
</dbReference>
<accession>E0VZB1</accession>
<dbReference type="Proteomes" id="UP000009046">
    <property type="component" value="Unassembled WGS sequence"/>
</dbReference>
<dbReference type="OrthoDB" id="6154284at2759"/>
<proteinExistence type="predicted"/>
<reference evidence="3" key="3">
    <citation type="submission" date="2021-02" db="UniProtKB">
        <authorList>
            <consortium name="EnsemblMetazoa"/>
        </authorList>
    </citation>
    <scope>IDENTIFICATION</scope>
    <source>
        <strain evidence="3">USDA</strain>
    </source>
</reference>
<dbReference type="EMBL" id="DS235851">
    <property type="protein sequence ID" value="EEB18717.1"/>
    <property type="molecule type" value="Genomic_DNA"/>
</dbReference>
<dbReference type="RefSeq" id="XP_002431455.1">
    <property type="nucleotide sequence ID" value="XM_002431410.1"/>
</dbReference>
<keyword evidence="4" id="KW-1185">Reference proteome</keyword>
<reference evidence="2" key="2">
    <citation type="submission" date="2007-04" db="EMBL/GenBank/DDBJ databases">
        <title>The genome of the human body louse.</title>
        <authorList>
            <consortium name="The Human Body Louse Genome Consortium"/>
            <person name="Kirkness E."/>
            <person name="Walenz B."/>
            <person name="Hass B."/>
            <person name="Bruggner R."/>
            <person name="Strausberg R."/>
        </authorList>
    </citation>
    <scope>NUCLEOTIDE SEQUENCE</scope>
    <source>
        <strain evidence="2">USDA</strain>
    </source>
</reference>